<feature type="compositionally biased region" description="Basic and acidic residues" evidence="34">
    <location>
        <begin position="736"/>
        <end position="754"/>
    </location>
</feature>
<evidence type="ECO:0000259" key="35">
    <source>
        <dbReference type="Pfam" id="PF00516"/>
    </source>
</evidence>
<evidence type="ECO:0000256" key="15">
    <source>
        <dbReference type="ARBA" id="ARBA00022703"/>
    </source>
</evidence>
<keyword evidence="31 32" id="KW-1160">Virus entry into host cell</keyword>
<keyword evidence="14 32" id="KW-0812">Transmembrane</keyword>
<feature type="topological domain" description="Cytoplasmic" evidence="32">
    <location>
        <begin position="719"/>
        <end position="876"/>
    </location>
</feature>
<comment type="PTM">
    <text evidence="32">Palmitoylation of the transmembrane protein and of Env polyprotein (prior to its proteolytic cleavage) is essential for their association with host cell membrane lipid rafts. Palmitoylation is therefore required for envelope trafficking to classical lipid rafts, but not for viral replication.</text>
</comment>
<comment type="caution">
    <text evidence="32">Lacks conserved residue(s) required for the propagation of feature annotation.</text>
</comment>
<keyword evidence="11 32" id="KW-0945">Host-virus interaction</keyword>
<feature type="disulfide bond" evidence="32">
    <location>
        <begin position="245"/>
        <end position="256"/>
    </location>
</feature>
<feature type="domain" description="Human immunodeficiency virus 1 envelope glycoprotein Gp120" evidence="35">
    <location>
        <begin position="33"/>
        <end position="523"/>
    </location>
</feature>
<feature type="region of interest" description="Disordered" evidence="34">
    <location>
        <begin position="463"/>
        <end position="484"/>
    </location>
</feature>
<protein>
    <recommendedName>
        <fullName evidence="32">Envelope glycoprotein gp160</fullName>
    </recommendedName>
    <alternativeName>
        <fullName evidence="32">Env polyprotein</fullName>
    </alternativeName>
    <component>
        <recommendedName>
            <fullName evidence="32">Surface protein gp120</fullName>
            <shortName evidence="32">SU</shortName>
        </recommendedName>
        <alternativeName>
            <fullName evidence="32">Glycoprotein 120</fullName>
            <shortName evidence="32">gp120</shortName>
        </alternativeName>
    </component>
    <component>
        <recommendedName>
            <fullName evidence="32">Transmembrane protein gp41</fullName>
            <shortName evidence="32">TM</shortName>
        </recommendedName>
        <alternativeName>
            <fullName evidence="32">Glycoprotein 41</fullName>
            <shortName evidence="32">gp41</shortName>
        </alternativeName>
    </component>
</protein>
<reference evidence="37" key="1">
    <citation type="submission" date="2018-01" db="EMBL/GenBank/DDBJ databases">
        <title>Characterization of HIV-1 env genes derived from recently infected Indonesian individuals.</title>
        <authorList>
            <person name="Sasaki M."/>
            <person name="Kotaki T."/>
            <person name="Kairusia S.Q."/>
            <person name="Tachibana S."/>
            <person name="Ophinni Y."/>
            <person name="Nasronudin"/>
            <person name="Kameoka M."/>
        </authorList>
    </citation>
    <scope>NUCLEOTIDE SEQUENCE</scope>
    <source>
        <strain evidence="37">SM11-13</strain>
    </source>
</reference>
<evidence type="ECO:0000256" key="33">
    <source>
        <dbReference type="RuleBase" id="RU363095"/>
    </source>
</evidence>
<keyword evidence="7 32" id="KW-1168">Fusion of virus membrane with host membrane</keyword>
<comment type="domain">
    <text evidence="32">Some of the most genetically diverse regions of the viral genome are present in Env. They are called variable regions 1 through 5 (V1 through V5). Coreceptor usage of gp120 is determined mainly by the primary structure of the third variable region (V3) in the outer domain of gp120. The sequence of V3 determines which coreceptor, CCR5 and/or CXCR4 (corresponding to R5/macrophage, X4/T cell and R5X4/T cell and macrophage tropism), is used to trigger the fusion potential of the Env complex, and hence which cells the virus can infect. Binding to CCR5 involves a region adjacent in addition to V3.</text>
</comment>
<comment type="subunit">
    <text evidence="32">The mature envelope protein (Env) consists of a homotrimer of non-covalently associated gp120-gp41 heterodimers. The resulting complex protrudes from the virus surface as a spike. There seems to be as few as 10 spikes on the average virion. Surface protein gp120 interacts with host CD4, CCR5 and CXCR4. Gp120 also interacts with the C-type lectins CD209/DC-SIGN and CLEC4M/DC-SIGNR (collectively referred to as DC-SIGN(R)). Gp120 and gp41 interact with GalCer. Gp120 interacts with host ITGA4/ITGB7 complex; on CD4+ T-cells, this interaction results in rapid activation of integrin ITGAL/LFA-1, which facilitates efficient cell-to-cell spreading of HIV-1. Gp120 interacts with cell-associated heparan sulfate; this interaction increases virus infectivity on permissive cells and may be involved in infection of CD4- cells.</text>
</comment>
<evidence type="ECO:0000256" key="7">
    <source>
        <dbReference type="ARBA" id="ARBA00022506"/>
    </source>
</evidence>
<feature type="chain" id="PRO_5023280981" description="Transmembrane protein gp41" evidence="32">
    <location>
        <begin position="524"/>
        <end position="876"/>
    </location>
</feature>
<evidence type="ECO:0000256" key="29">
    <source>
        <dbReference type="ARBA" id="ARBA00023280"/>
    </source>
</evidence>
<comment type="subcellular location">
    <subcellularLocation>
        <location evidence="3">Host cell membrane</location>
        <topology evidence="3">Peripheral membrane protein</topology>
    </subcellularLocation>
    <subcellularLocation>
        <location evidence="1">Host cell membrane</location>
        <topology evidence="1">Single-pass type I membrane protein</topology>
    </subcellularLocation>
    <subcellularLocation>
        <location evidence="2">Host endosome membrane</location>
        <topology evidence="2">Peripheral membrane protein</topology>
    </subcellularLocation>
    <subcellularLocation>
        <location evidence="5">Host endosome membrane</location>
        <topology evidence="5">Single-pass type I membrane protein</topology>
    </subcellularLocation>
    <subcellularLocation>
        <location evidence="6">Virion membrane</location>
        <topology evidence="6">Peripheral membrane protein</topology>
    </subcellularLocation>
    <subcellularLocation>
        <location evidence="4">Virion membrane</location>
        <topology evidence="4">Single-pass type I membrane protein</topology>
    </subcellularLocation>
</comment>
<comment type="subcellular location">
    <molecule>Transmembrane protein gp41</molecule>
    <subcellularLocation>
        <location evidence="32">Virion membrane</location>
        <topology evidence="32">Single-pass type I membrane protein</topology>
    </subcellularLocation>
    <subcellularLocation>
        <location evidence="32">Host cell membrane</location>
        <topology evidence="32">Single-pass type I membrane protein</topology>
    </subcellularLocation>
    <subcellularLocation>
        <location evidence="32">Host endosome membrane</location>
        <topology evidence="32">Single-pass type I membrane protein</topology>
    </subcellularLocation>
    <text evidence="32">It is probably concentrated at the site of budding and incorporated into the virions possibly by contacts between the cytoplasmic tail of Env and the N-terminus of Gag.</text>
</comment>
<evidence type="ECO:0000256" key="2">
    <source>
        <dbReference type="ARBA" id="ARBA00004433"/>
    </source>
</evidence>
<keyword evidence="13 32" id="KW-0165">Cleavage on pair of basic residues</keyword>
<keyword evidence="21 32" id="KW-1164">Virus endocytosis by host</keyword>
<evidence type="ECO:0000256" key="30">
    <source>
        <dbReference type="ARBA" id="ARBA00023288"/>
    </source>
</evidence>
<dbReference type="GO" id="GO:0052031">
    <property type="term" value="P:symbiont-mediated perturbation of host defense response"/>
    <property type="evidence" value="ECO:0007669"/>
    <property type="project" value="UniProtKB-UniRule"/>
</dbReference>
<dbReference type="GO" id="GO:0044175">
    <property type="term" value="C:host cell endosome membrane"/>
    <property type="evidence" value="ECO:0007669"/>
    <property type="project" value="UniProtKB-SubCell"/>
</dbReference>
<evidence type="ECO:0000256" key="1">
    <source>
        <dbReference type="ARBA" id="ARBA00004402"/>
    </source>
</evidence>
<feature type="compositionally biased region" description="Low complexity" evidence="34">
    <location>
        <begin position="464"/>
        <end position="477"/>
    </location>
</feature>
<comment type="function">
    <text evidence="32">Transmembrane protein gp41: Acts as a class I viral fusion protein. Under the current model, the protein has at least 3 conformational states: pre-fusion native state, pre-hairpin intermediate state, and post-fusion hairpin state. During fusion of viral and target intracellular membranes, the coiled coil regions (heptad repeats) assume a trimer-of-hairpins structure, positioning the fusion peptide in close proximity to the C-terminal region of the ectodomain. The formation of this structure appears to drive apposition and subsequent fusion of viral and target cell membranes. Complete fusion occurs in host cell endosomes and is dynamin-dependent, however some lipid transfer might occur at the plasma membrane. The virus undergoes clathrin-dependent internalization long before endosomal fusion, thus minimizing the surface exposure of conserved viral epitopes during fusion and reducing the efficacy of inhibitors targeting these epitopes. Membranes fusion leads to delivery of the nucleocapsid into the cytoplasm.</text>
</comment>
<evidence type="ECO:0000256" key="34">
    <source>
        <dbReference type="SAM" id="MobiDB-lite"/>
    </source>
</evidence>
<comment type="domain">
    <text evidence="32">The CD4-binding region is targeted by the antibody b12.</text>
</comment>
<dbReference type="SUPFAM" id="SSF56502">
    <property type="entry name" value="gp120 core"/>
    <property type="match status" value="2"/>
</dbReference>
<dbReference type="Pfam" id="PF00516">
    <property type="entry name" value="GP120"/>
    <property type="match status" value="1"/>
</dbReference>
<evidence type="ECO:0000256" key="32">
    <source>
        <dbReference type="HAMAP-Rule" id="MF_04083"/>
    </source>
</evidence>
<keyword evidence="17 32" id="KW-1161">Viral attachment to host cell</keyword>
<dbReference type="Gene3D" id="1.10.287.210">
    <property type="match status" value="1"/>
</dbReference>
<keyword evidence="28 32" id="KW-0325">Glycoprotein</keyword>
<evidence type="ECO:0000256" key="31">
    <source>
        <dbReference type="ARBA" id="ARBA00023296"/>
    </source>
</evidence>
<keyword evidence="9 32" id="KW-1032">Host cell membrane</keyword>
<feature type="disulfide bond" evidence="32">
    <location>
        <begin position="235"/>
        <end position="264"/>
    </location>
</feature>
<comment type="miscellaneous">
    <text evidence="32">HIV-1 lineages are divided in three main groups, M (for Major), O (for Outlier), and N (for New, or Non-M, Non-O). The vast majority of strains found worldwide belong to the group M. Group O seems to be endemic to and largely confined to Cameroon and neighboring countries in West Central Africa, where these viruses represent a small minority of HIV-1 strains. The group N is represented by a limited number of isolates from Cameroonian persons. The group M is further subdivided in 9 clades or subtypes (A to D, F to H, J and K).</text>
</comment>
<dbReference type="InterPro" id="IPR000328">
    <property type="entry name" value="GP41-like"/>
</dbReference>
<keyword evidence="16 32" id="KW-0732">Signal</keyword>
<sequence>MRVKKTQMNWLSWWKWGTLILGLVIMCNASDNLWVTVYYGVPVWKDAETTLFCASDAKAHETEVHNVWATHACVPTDPNPQELPLKNVTENFNMWKNPMAEQMHEDVISLWDQSLKPCVKLTPLCVTLNCTNAKLTNVTDASSTTESNPTESTTRNNTIETDEVKNCTFNVTTELTDMTKQVHALFYKLDIVQINDRSVSNNSSSGKYMLINCNTSVIKQACPKISFDPIPIHYCAPAGYAILKCKDKKFNGIGPCNNVSSVQCTHGIRPVVSTQLLLNGSLAEEEIIIRSENITNNAKNIIVHLNKSIEISCIRAYKNTRTSTHMVPGRTRFRTGGIIGDIKKAHCEINGTTWNETLEQVKRKLEKYFPNKTIIFQPQPHAGGDPEITMHHFNCRGEFFYCNTTDLFNNNRTDGTVKLPCRIKQFVNMWQRVGQAIYAPPISGTLNCTSNITGIILTRDGADTNSTRNETSSSNETEIFRPTGGDMRDNWRSELYKYKVVQIEPLGIAPTRAKRRVVEREKRAVVGIGALIFGFLGAAGSTMGAASITLTVQARQLLSGIVQQQSNLLRAIEAQQHMLQLTVWGIKQLQARILAVERYLKDQQFLGLWGCSGKIICTTAVPWNSTWSNKSYEEIWDNMTWTQWEREISNYTDQIYGILTESQNQQEKNEKDLLALDKWASLWNWFNISNWLWYIRLFIMIVGGLIGLRIIFAVLSIVNRVRQGYSPLSLQIPTHQQREPDRPERIEEGGGEQDRDRSVRLVNGFLALVWEDLRSLCLFSYHRLRDLTLIAARTVELLGHSSLKGLRLGWEGLKYLGNLLVYWIQELKISAISLFNATAIAVAGWTDRVIEIAQGAWRAFLHIPRRIRQGLERALL</sequence>
<dbReference type="FunFam" id="1.20.5.490:FF:000001">
    <property type="entry name" value="Envelope glycoprotein gp160"/>
    <property type="match status" value="1"/>
</dbReference>
<dbReference type="Gene3D" id="1.20.5.490">
    <property type="entry name" value="Single helix bin"/>
    <property type="match status" value="1"/>
</dbReference>
<dbReference type="GO" id="GO:0016020">
    <property type="term" value="C:membrane"/>
    <property type="evidence" value="ECO:0007669"/>
    <property type="project" value="UniProtKB-UniRule"/>
</dbReference>
<comment type="PTM">
    <text evidence="32">Highly glycosylated by host. The high number of glycan on the protein is reffered to as 'glycan shield' because it contributes to hide protein sequence from adaptive immune system.</text>
</comment>
<dbReference type="GO" id="GO:0020002">
    <property type="term" value="C:host cell plasma membrane"/>
    <property type="evidence" value="ECO:0007669"/>
    <property type="project" value="UniProtKB-SubCell"/>
</dbReference>
<dbReference type="Pfam" id="PF00517">
    <property type="entry name" value="GP41"/>
    <property type="match status" value="1"/>
</dbReference>
<dbReference type="GO" id="GO:0055036">
    <property type="term" value="C:virion membrane"/>
    <property type="evidence" value="ECO:0007669"/>
    <property type="project" value="UniProtKB-SubCell"/>
</dbReference>
<feature type="coiled-coil region" evidence="32">
    <location>
        <begin position="646"/>
        <end position="680"/>
    </location>
</feature>
<evidence type="ECO:0000313" key="37">
    <source>
        <dbReference type="EMBL" id="AUW30681.1"/>
    </source>
</evidence>
<keyword evidence="30 32" id="KW-0449">Lipoprotein</keyword>
<accession>A0A3S6YZC2</accession>
<keyword evidence="12 32" id="KW-1162">Viral penetration into host cytoplasm</keyword>
<keyword evidence="29 32" id="KW-0899">Viral immunoevasion</keyword>
<feature type="region of interest" description="Immunosuppression" evidence="32">
    <location>
        <begin position="587"/>
        <end position="605"/>
    </location>
</feature>
<comment type="function">
    <text evidence="32">Surface protein gp120: Attaches the virus to the host lymphoid cell by binding to the primary receptor CD4. This interaction induces a structural rearrangement creating a high affinity binding site for a chemokine coreceptor like CXCR4 and/or CCR5. Acts as a ligand for CD209/DC-SIGN and CLEC4M/DC-SIGNR, which are respectively found on dendritic cells (DCs), and on endothelial cells of liver sinusoids and lymph node sinuses. These interactions allow capture of viral particles at mucosal surfaces by these cells and subsequent transmission to permissive cells. HIV subverts the migration properties of dendritic cells to gain access to CD4+ T-cells in lymph nodes. Virus transmission to permissive T-cells occurs either in trans (without DCs infection, through viral capture and transmission), or in cis (following DCs productive infection, through the usual CD4-gp120 interaction), thereby inducing a robust infection. In trans infection, bound virions remain infectious over days and it is proposed that they are not degraded, but protected in non-lysosomal acidic organelles within the DCs close to the cell membrane thus contributing to the viral infectious potential during DCs' migration from the periphery to the lymphoid tissues. On arrival at lymphoid tissues, intact virions recycle back to DCs' cell surface allowing virus transmission to CD4+ T-cells.</text>
</comment>
<dbReference type="FunFam" id="2.170.40.20:FF:000004">
    <property type="entry name" value="Envelope glycoprotein gp160"/>
    <property type="match status" value="1"/>
</dbReference>
<keyword evidence="25 32" id="KW-0472">Membrane</keyword>
<feature type="region of interest" description="Disordered" evidence="34">
    <location>
        <begin position="139"/>
        <end position="158"/>
    </location>
</feature>
<comment type="similarity">
    <text evidence="32">Belongs to the HIV-1 env protein family.</text>
</comment>
<comment type="domain">
    <text evidence="32 33">The 17 amino acids long immunosuppressive region is present in many retroviral envelope proteins. Synthetic peptides derived from this relatively conserved sequence inhibit immune function in vitro and in vivo.</text>
</comment>
<keyword evidence="23 32" id="KW-1039">Host endosome</keyword>
<dbReference type="GO" id="GO:1903911">
    <property type="term" value="P:positive regulation of receptor clustering"/>
    <property type="evidence" value="ECO:0007669"/>
    <property type="project" value="UniProtKB-UniRule"/>
</dbReference>
<dbReference type="InterPro" id="IPR037527">
    <property type="entry name" value="Gp160"/>
</dbReference>
<feature type="lipid moiety-binding region" description="S-palmitoyl cysteine; by host" evidence="32">
    <location>
        <position position="777"/>
    </location>
</feature>
<evidence type="ECO:0000256" key="20">
    <source>
        <dbReference type="ARBA" id="ARBA00022879"/>
    </source>
</evidence>
<gene>
    <name evidence="32 37" type="primary">env</name>
</gene>
<dbReference type="GO" id="GO:0019031">
    <property type="term" value="C:viral envelope"/>
    <property type="evidence" value="ECO:0007669"/>
    <property type="project" value="UniProtKB-KW"/>
</dbReference>
<comment type="miscellaneous">
    <text evidence="32">Inhibitors targeting HIV-1 viral envelope proteins are used as antiretroviral drugs. Attachment of virions to the cell surface via non-specific interactions and CD4 binding can be blocked by inhibitors that include cyanovirin-N, cyclotriazadisulfonamide analogs, PRO 2000, TNX 355 and PRO 542. In addition, BMS 806 can block CD4-induced conformational changes. Env interactions with the coreceptor molecules can be targeted by CCR5 antagonists including SCH-D, maraviroc (UK 427857) and aplaviroc (GW 873140), and the CXCR4 antagonist AMD 070. Fusion of viral and cellular membranes can be inhibited by peptides such as enfuvirtide and tifuvirtide (T 1249). Resistance to inhibitors associated with mutations in Env are observed. Most of the time, single mutations confer only a modest reduction in drug susceptibility. Combination of several mutations is usually required to develop a high-level drug resistance.</text>
</comment>
<evidence type="ECO:0000256" key="28">
    <source>
        <dbReference type="ARBA" id="ARBA00023180"/>
    </source>
</evidence>
<feature type="transmembrane region" description="Helical" evidence="33">
    <location>
        <begin position="691"/>
        <end position="718"/>
    </location>
</feature>
<evidence type="ECO:0000256" key="19">
    <source>
        <dbReference type="ARBA" id="ARBA00022870"/>
    </source>
</evidence>
<keyword evidence="24 32" id="KW-0175">Coiled coil</keyword>
<feature type="disulfide bond" evidence="32">
    <location>
        <begin position="611"/>
        <end position="617"/>
    </location>
</feature>
<keyword evidence="18 32" id="KW-0946">Virion</keyword>
<comment type="PTM">
    <text evidence="32">Specific enzymatic cleavages in vivo yield mature proteins. Envelope glycoproteins are synthesized as a inactive precursor that is heavily N-glycosylated and processed likely by host cell furin in the Golgi to yield the mature SU and TM proteins. The cleavage site between SU and TM requires the minimal sequence [KR]-X-[KR]-R. About 2 of the 9 disulfide bonds of gp41 are reduced by P4HB/PDI, following binding to CD4 receptor.</text>
</comment>
<evidence type="ECO:0000256" key="8">
    <source>
        <dbReference type="ARBA" id="ARBA00022510"/>
    </source>
</evidence>
<evidence type="ECO:0000256" key="5">
    <source>
        <dbReference type="ARBA" id="ARBA00004578"/>
    </source>
</evidence>
<keyword evidence="22 32" id="KW-1133">Transmembrane helix</keyword>
<dbReference type="GO" id="GO:0039654">
    <property type="term" value="P:fusion of virus membrane with host endosome membrane"/>
    <property type="evidence" value="ECO:0007669"/>
    <property type="project" value="UniProtKB-UniRule"/>
</dbReference>
<keyword evidence="8 32" id="KW-1170">Fusion of virus membrane with host endosomal membrane</keyword>
<feature type="site" description="Cleavage; by host furin" evidence="32">
    <location>
        <begin position="523"/>
        <end position="524"/>
    </location>
</feature>
<comment type="subcellular location">
    <molecule>Surface protein gp120</molecule>
    <subcellularLocation>
        <location evidence="32">Virion membrane</location>
        <topology evidence="32">Peripheral membrane protein</topology>
    </subcellularLocation>
    <subcellularLocation>
        <location evidence="32">Host cell membrane</location>
        <topology evidence="32">Peripheral membrane protein</topology>
    </subcellularLocation>
    <subcellularLocation>
        <location evidence="32">Host endosome membrane</location>
        <topology evidence="32">Single-pass type I membrane protein</topology>
    </subcellularLocation>
    <text evidence="32">The surface protein is not anchored to the viral envelope, but associates with the extravirion surface through its binding to TM. It is probably concentrated at the site of budding and incorporated into the virions possibly by contacts between the cytoplasmic tail of Env and the N-terminus of Gag.</text>
</comment>
<keyword evidence="19 32" id="KW-1043">Host membrane</keyword>
<keyword evidence="10 32" id="KW-1165">Clathrin-mediated endocytosis of virus by host</keyword>
<feature type="region of interest" description="MPER; binding to GalCer" evidence="32">
    <location>
        <begin position="675"/>
        <end position="696"/>
    </location>
</feature>
<dbReference type="GO" id="GO:0019062">
    <property type="term" value="P:virion attachment to host cell"/>
    <property type="evidence" value="ECO:0007669"/>
    <property type="project" value="UniProtKB-UniRule"/>
</dbReference>
<evidence type="ECO:0000256" key="6">
    <source>
        <dbReference type="ARBA" id="ARBA00004650"/>
    </source>
</evidence>
<dbReference type="InterPro" id="IPR036377">
    <property type="entry name" value="Gp120_core_sf"/>
</dbReference>
<evidence type="ECO:0000256" key="18">
    <source>
        <dbReference type="ARBA" id="ARBA00022844"/>
    </source>
</evidence>
<dbReference type="GO" id="GO:0019082">
    <property type="term" value="P:viral protein processing"/>
    <property type="evidence" value="ECO:0007669"/>
    <property type="project" value="UniProtKB-UniRule"/>
</dbReference>
<proteinExistence type="inferred from homology"/>
<evidence type="ECO:0000256" key="26">
    <source>
        <dbReference type="ARBA" id="ARBA00023139"/>
    </source>
</evidence>
<evidence type="ECO:0000256" key="27">
    <source>
        <dbReference type="ARBA" id="ARBA00023157"/>
    </source>
</evidence>
<dbReference type="HAMAP" id="MF_04083">
    <property type="entry name" value="HIV_ENV"/>
    <property type="match status" value="1"/>
</dbReference>
<evidence type="ECO:0000256" key="9">
    <source>
        <dbReference type="ARBA" id="ARBA00022511"/>
    </source>
</evidence>
<evidence type="ECO:0000256" key="10">
    <source>
        <dbReference type="ARBA" id="ARBA00022570"/>
    </source>
</evidence>
<keyword evidence="20 32" id="KW-0261">Viral envelope protein</keyword>
<feature type="region of interest" description="Disordered" evidence="34">
    <location>
        <begin position="733"/>
        <end position="754"/>
    </location>
</feature>
<keyword evidence="27 32" id="KW-1015">Disulfide bond</keyword>
<dbReference type="GO" id="GO:1903908">
    <property type="term" value="P:positive regulation of plasma membrane raft polarization"/>
    <property type="evidence" value="ECO:0007669"/>
    <property type="project" value="UniProtKB-UniRule"/>
</dbReference>
<dbReference type="CDD" id="cd09909">
    <property type="entry name" value="HIV-1-like_HR1-HR2"/>
    <property type="match status" value="1"/>
</dbReference>
<dbReference type="InterPro" id="IPR000777">
    <property type="entry name" value="HIV1_Gp120"/>
</dbReference>
<evidence type="ECO:0000256" key="25">
    <source>
        <dbReference type="ARBA" id="ARBA00023136"/>
    </source>
</evidence>
<evidence type="ECO:0000256" key="23">
    <source>
        <dbReference type="ARBA" id="ARBA00023046"/>
    </source>
</evidence>
<feature type="compositionally biased region" description="Low complexity" evidence="34">
    <location>
        <begin position="142"/>
        <end position="158"/>
    </location>
</feature>
<feature type="chain" id="PRO_5023280982" description="Envelope glycoprotein gp160" evidence="32">
    <location>
        <begin position="32"/>
        <end position="876"/>
    </location>
</feature>
<dbReference type="FunFam" id="1.10.287.210:FF:000001">
    <property type="entry name" value="Envelope glycoprotein gp160"/>
    <property type="match status" value="1"/>
</dbReference>
<feature type="short sequence motif" description="Di-leucine internalization motif" evidence="32">
    <location>
        <begin position="875"/>
        <end position="876"/>
    </location>
</feature>
<name>A0A3S6YZC2_HV1</name>
<evidence type="ECO:0000259" key="36">
    <source>
        <dbReference type="Pfam" id="PF00517"/>
    </source>
</evidence>
<evidence type="ECO:0000256" key="17">
    <source>
        <dbReference type="ARBA" id="ARBA00022804"/>
    </source>
</evidence>
<dbReference type="GO" id="GO:0005198">
    <property type="term" value="F:structural molecule activity"/>
    <property type="evidence" value="ECO:0007669"/>
    <property type="project" value="UniProtKB-UniRule"/>
</dbReference>
<feature type="disulfide bond" evidence="32">
    <location>
        <begin position="53"/>
        <end position="73"/>
    </location>
</feature>
<dbReference type="GO" id="GO:0075512">
    <property type="term" value="P:clathrin-dependent endocytosis of virus by host cell"/>
    <property type="evidence" value="ECO:0007669"/>
    <property type="project" value="UniProtKB-UniRule"/>
</dbReference>
<feature type="domain" description="Retroviral envelope protein GP41-like" evidence="36">
    <location>
        <begin position="543"/>
        <end position="733"/>
    </location>
</feature>
<evidence type="ECO:0000256" key="3">
    <source>
        <dbReference type="ARBA" id="ARBA00004505"/>
    </source>
</evidence>
<dbReference type="Gene3D" id="2.170.40.20">
    <property type="entry name" value="Human immunodeficiency virus 1, Gp160, envelope glycoprotein"/>
    <property type="match status" value="2"/>
</dbReference>
<evidence type="ECO:0000256" key="16">
    <source>
        <dbReference type="ARBA" id="ARBA00022729"/>
    </source>
</evidence>
<comment type="domain">
    <text evidence="32">The membrane proximal external region (MPER) present in gp41 is a tryptophan-rich region recognized by the antibodies 2F5, Z13, and 4E10. MPER seems to play a role in fusion.</text>
</comment>
<feature type="short sequence motif" description="YXXL motif; contains endocytosis signal" evidence="32">
    <location>
        <begin position="725"/>
        <end position="728"/>
    </location>
</feature>
<comment type="domain">
    <text evidence="32">The YXXL motif is involved in determining the exact site of viral release at the surface of infected mononuclear cells and promotes endocytosis. YXXL and di-leucine endocytosis motifs interact directly or indirectly with the clathrin adapter complexes, opperate independently, and their activities are not additive.</text>
</comment>
<dbReference type="SUPFAM" id="SSF58069">
    <property type="entry name" value="Virus ectodomain"/>
    <property type="match status" value="1"/>
</dbReference>
<evidence type="ECO:0000256" key="4">
    <source>
        <dbReference type="ARBA" id="ARBA00004563"/>
    </source>
</evidence>
<organism evidence="37">
    <name type="scientific">Human immunodeficiency virus type 1</name>
    <name type="common">HIV-1</name>
    <dbReference type="NCBI Taxonomy" id="11676"/>
    <lineage>
        <taxon>Viruses</taxon>
        <taxon>Riboviria</taxon>
        <taxon>Pararnavirae</taxon>
        <taxon>Artverviricota</taxon>
        <taxon>Revtraviricetes</taxon>
        <taxon>Ortervirales</taxon>
        <taxon>Retroviridae</taxon>
        <taxon>Orthoretrovirinae</taxon>
        <taxon>Lentivirus</taxon>
        <taxon>Lentivirus humimdef1</taxon>
    </lineage>
</organism>
<evidence type="ECO:0000256" key="24">
    <source>
        <dbReference type="ARBA" id="ARBA00023054"/>
    </source>
</evidence>
<evidence type="ECO:0000256" key="13">
    <source>
        <dbReference type="ARBA" id="ARBA00022685"/>
    </source>
</evidence>
<keyword evidence="26 32" id="KW-0564">Palmitate</keyword>
<keyword evidence="15 32" id="KW-0053">Apoptosis</keyword>
<evidence type="ECO:0000256" key="14">
    <source>
        <dbReference type="ARBA" id="ARBA00022692"/>
    </source>
</evidence>
<dbReference type="EMBL" id="MG839511">
    <property type="protein sequence ID" value="AUW30681.1"/>
    <property type="molecule type" value="Genomic_DNA"/>
</dbReference>
<dbReference type="GO" id="GO:0019064">
    <property type="term" value="P:fusion of virus membrane with host plasma membrane"/>
    <property type="evidence" value="ECO:0007669"/>
    <property type="project" value="UniProtKB-UniRule"/>
</dbReference>
<comment type="function">
    <text evidence="32">Envelope glycoprotein gp160: Oligomerizes in the host endoplasmic reticulum into predominantly trimers. In a second time, gp160 transits in the host Golgi, where glycosylation is completed. The precursor is then proteolytically cleaved in the trans-Golgi and thereby activated by cellular furin or furin-like proteases to produce gp120 and gp41.</text>
</comment>
<evidence type="ECO:0000256" key="12">
    <source>
        <dbReference type="ARBA" id="ARBA00022595"/>
    </source>
</evidence>
<evidence type="ECO:0000256" key="11">
    <source>
        <dbReference type="ARBA" id="ARBA00022581"/>
    </source>
</evidence>
<organismHost>
    <name type="scientific">Homo sapiens</name>
    <name type="common">Human</name>
    <dbReference type="NCBI Taxonomy" id="9606"/>
</organismHost>
<evidence type="ECO:0000256" key="22">
    <source>
        <dbReference type="ARBA" id="ARBA00022989"/>
    </source>
</evidence>
<evidence type="ECO:0000256" key="21">
    <source>
        <dbReference type="ARBA" id="ARBA00022890"/>
    </source>
</evidence>